<evidence type="ECO:0000313" key="2">
    <source>
        <dbReference type="EMBL" id="PWN90823.1"/>
    </source>
</evidence>
<sequence length="469" mass="50081">MSLYPAPPQPFSTTGECLFASDSLCPFSFFRAQTAGMPVSSSHKKPVITFMAPHRDSALSSLFINNQINLLRHRVALAFSSTLLASPSGFPTVTTRMQDRALMVNVEAPAGLISSSEAFFNTVQRATPLPLFNIGRLLPDNVTTIDYGVPEDLIPAFLGDINQVIDLLSLLLNVGVEVNSVWKMYQAPSPAAGALDGTDTLVPFRSSLEEPHSTPLPMPAVDPAFFSAALGEQPLTHGSYTGYLRVVLTLHSTLILDEIPYLLPGWIAWSPPLSSRIYLPLAFHGRPPYCSRCPSSSLSAHLSNQCPLSEDHSDALSSPPLSCHVQSITPSAVHVSFSGVAPPASSSSSSSLSSPPSSPAPSIVSVDTQLGLPRSDPHVEGFWAAISKASSEEVAEALGLSPPPLIDLSTPQPSPSPSPPRSPPTPSHSKHTRRSHRLHSTQPYSRSSPLKSRSSCSSQTRSLLHGLLR</sequence>
<protein>
    <submittedName>
        <fullName evidence="2">Uncharacterized protein</fullName>
    </submittedName>
</protein>
<name>A0A316YS40_9BASI</name>
<dbReference type="Proteomes" id="UP000245768">
    <property type="component" value="Unassembled WGS sequence"/>
</dbReference>
<reference evidence="2 3" key="1">
    <citation type="journal article" date="2018" name="Mol. Biol. Evol.">
        <title>Broad Genomic Sampling Reveals a Smut Pathogenic Ancestry of the Fungal Clade Ustilaginomycotina.</title>
        <authorList>
            <person name="Kijpornyongpan T."/>
            <person name="Mondo S.J."/>
            <person name="Barry K."/>
            <person name="Sandor L."/>
            <person name="Lee J."/>
            <person name="Lipzen A."/>
            <person name="Pangilinan J."/>
            <person name="LaButti K."/>
            <person name="Hainaut M."/>
            <person name="Henrissat B."/>
            <person name="Grigoriev I.V."/>
            <person name="Spatafora J.W."/>
            <person name="Aime M.C."/>
        </authorList>
    </citation>
    <scope>NUCLEOTIDE SEQUENCE [LARGE SCALE GENOMIC DNA]</scope>
    <source>
        <strain evidence="2 3">MCA 4198</strain>
    </source>
</reference>
<dbReference type="AlphaFoldDB" id="A0A316YS40"/>
<proteinExistence type="predicted"/>
<evidence type="ECO:0000313" key="3">
    <source>
        <dbReference type="Proteomes" id="UP000245768"/>
    </source>
</evidence>
<gene>
    <name evidence="2" type="ORF">FA10DRAFT_267255</name>
</gene>
<evidence type="ECO:0000256" key="1">
    <source>
        <dbReference type="SAM" id="MobiDB-lite"/>
    </source>
</evidence>
<feature type="compositionally biased region" description="Low complexity" evidence="1">
    <location>
        <begin position="344"/>
        <end position="366"/>
    </location>
</feature>
<accession>A0A316YS40</accession>
<feature type="compositionally biased region" description="Low complexity" evidence="1">
    <location>
        <begin position="445"/>
        <end position="462"/>
    </location>
</feature>
<feature type="compositionally biased region" description="Pro residues" evidence="1">
    <location>
        <begin position="412"/>
        <end position="426"/>
    </location>
</feature>
<feature type="region of interest" description="Disordered" evidence="1">
    <location>
        <begin position="344"/>
        <end position="371"/>
    </location>
</feature>
<dbReference type="RefSeq" id="XP_025378021.1">
    <property type="nucleotide sequence ID" value="XM_025521835.1"/>
</dbReference>
<dbReference type="GeneID" id="37043751"/>
<dbReference type="EMBL" id="KZ819636">
    <property type="protein sequence ID" value="PWN90823.1"/>
    <property type="molecule type" value="Genomic_DNA"/>
</dbReference>
<dbReference type="InParanoid" id="A0A316YS40"/>
<keyword evidence="3" id="KW-1185">Reference proteome</keyword>
<organism evidence="2 3">
    <name type="scientific">Acaromyces ingoldii</name>
    <dbReference type="NCBI Taxonomy" id="215250"/>
    <lineage>
        <taxon>Eukaryota</taxon>
        <taxon>Fungi</taxon>
        <taxon>Dikarya</taxon>
        <taxon>Basidiomycota</taxon>
        <taxon>Ustilaginomycotina</taxon>
        <taxon>Exobasidiomycetes</taxon>
        <taxon>Exobasidiales</taxon>
        <taxon>Cryptobasidiaceae</taxon>
        <taxon>Acaromyces</taxon>
    </lineage>
</organism>
<feature type="compositionally biased region" description="Basic residues" evidence="1">
    <location>
        <begin position="428"/>
        <end position="439"/>
    </location>
</feature>
<feature type="region of interest" description="Disordered" evidence="1">
    <location>
        <begin position="395"/>
        <end position="469"/>
    </location>
</feature>